<dbReference type="InterPro" id="IPR044926">
    <property type="entry name" value="RGS_subdomain_2"/>
</dbReference>
<dbReference type="InterPro" id="IPR016137">
    <property type="entry name" value="RGS"/>
</dbReference>
<feature type="region of interest" description="Disordered" evidence="4">
    <location>
        <begin position="915"/>
        <end position="945"/>
    </location>
</feature>
<dbReference type="Proteomes" id="UP000306954">
    <property type="component" value="Unassembled WGS sequence"/>
</dbReference>
<dbReference type="SUPFAM" id="SSF48097">
    <property type="entry name" value="Regulator of G-protein signaling, RGS"/>
    <property type="match status" value="1"/>
</dbReference>
<dbReference type="PROSITE" id="PS50113">
    <property type="entry name" value="PAC"/>
    <property type="match status" value="1"/>
</dbReference>
<feature type="compositionally biased region" description="Polar residues" evidence="4">
    <location>
        <begin position="146"/>
        <end position="156"/>
    </location>
</feature>
<dbReference type="SUPFAM" id="SSF55785">
    <property type="entry name" value="PYP-like sensor domain (PAS domain)"/>
    <property type="match status" value="1"/>
</dbReference>
<dbReference type="PANTHER" id="PTHR47429">
    <property type="entry name" value="PROTEIN TWIN LOV 1"/>
    <property type="match status" value="1"/>
</dbReference>
<comment type="caution">
    <text evidence="7">The sequence shown here is derived from an EMBL/GenBank/DDBJ whole genome shotgun (WGS) entry which is preliminary data.</text>
</comment>
<proteinExistence type="predicted"/>
<dbReference type="PROSITE" id="PS50132">
    <property type="entry name" value="RGS"/>
    <property type="match status" value="1"/>
</dbReference>
<keyword evidence="3" id="KW-0157">Chromophore</keyword>
<dbReference type="PANTHER" id="PTHR47429:SF2">
    <property type="entry name" value="PROTEIN TWIN LOV 1"/>
    <property type="match status" value="1"/>
</dbReference>
<dbReference type="InterPro" id="IPR000014">
    <property type="entry name" value="PAS"/>
</dbReference>
<dbReference type="Gene3D" id="1.10.167.10">
    <property type="entry name" value="Regulator of G-protein Signalling 4, domain 2"/>
    <property type="match status" value="1"/>
</dbReference>
<evidence type="ECO:0000256" key="1">
    <source>
        <dbReference type="ARBA" id="ARBA00022630"/>
    </source>
</evidence>
<keyword evidence="2" id="KW-0288">FMN</keyword>
<dbReference type="EMBL" id="SPOF01000031">
    <property type="protein sequence ID" value="TIB10420.1"/>
    <property type="molecule type" value="Genomic_DNA"/>
</dbReference>
<dbReference type="GO" id="GO:0005634">
    <property type="term" value="C:nucleus"/>
    <property type="evidence" value="ECO:0007669"/>
    <property type="project" value="TreeGrafter"/>
</dbReference>
<keyword evidence="1" id="KW-0285">Flavoprotein</keyword>
<feature type="compositionally biased region" description="Pro residues" evidence="4">
    <location>
        <begin position="93"/>
        <end position="105"/>
    </location>
</feature>
<evidence type="ECO:0000259" key="6">
    <source>
        <dbReference type="PROSITE" id="PS50132"/>
    </source>
</evidence>
<feature type="region of interest" description="Disordered" evidence="4">
    <location>
        <begin position="831"/>
        <end position="850"/>
    </location>
</feature>
<evidence type="ECO:0008006" key="9">
    <source>
        <dbReference type="Google" id="ProtNLM"/>
    </source>
</evidence>
<dbReference type="Pfam" id="PF00615">
    <property type="entry name" value="RGS"/>
    <property type="match status" value="1"/>
</dbReference>
<dbReference type="NCBIfam" id="TIGR00229">
    <property type="entry name" value="sensory_box"/>
    <property type="match status" value="1"/>
</dbReference>
<gene>
    <name evidence="7" type="ORF">E3P90_02868</name>
</gene>
<organism evidence="7 8">
    <name type="scientific">Wallemia ichthyophaga</name>
    <dbReference type="NCBI Taxonomy" id="245174"/>
    <lineage>
        <taxon>Eukaryota</taxon>
        <taxon>Fungi</taxon>
        <taxon>Dikarya</taxon>
        <taxon>Basidiomycota</taxon>
        <taxon>Wallemiomycotina</taxon>
        <taxon>Wallemiomycetes</taxon>
        <taxon>Wallemiales</taxon>
        <taxon>Wallemiaceae</taxon>
        <taxon>Wallemia</taxon>
    </lineage>
</organism>
<feature type="region of interest" description="Disordered" evidence="4">
    <location>
        <begin position="962"/>
        <end position="981"/>
    </location>
</feature>
<dbReference type="AlphaFoldDB" id="A0A4T0H552"/>
<evidence type="ECO:0000313" key="8">
    <source>
        <dbReference type="Proteomes" id="UP000306954"/>
    </source>
</evidence>
<name>A0A4T0H552_WALIC</name>
<dbReference type="Gene3D" id="3.30.450.20">
    <property type="entry name" value="PAS domain"/>
    <property type="match status" value="1"/>
</dbReference>
<feature type="compositionally biased region" description="Low complexity" evidence="4">
    <location>
        <begin position="76"/>
        <end position="92"/>
    </location>
</feature>
<dbReference type="Pfam" id="PF13426">
    <property type="entry name" value="PAS_9"/>
    <property type="match status" value="1"/>
</dbReference>
<evidence type="ECO:0000256" key="2">
    <source>
        <dbReference type="ARBA" id="ARBA00022643"/>
    </source>
</evidence>
<evidence type="ECO:0000256" key="4">
    <source>
        <dbReference type="SAM" id="MobiDB-lite"/>
    </source>
</evidence>
<protein>
    <recommendedName>
        <fullName evidence="9">Phototropin-2</fullName>
    </recommendedName>
</protein>
<feature type="domain" description="RGS" evidence="6">
    <location>
        <begin position="268"/>
        <end position="308"/>
    </location>
</feature>
<sequence>MDTVFLDKALALNMNEKPTSGLKENPIHSVNEQKFIDANSDISDSDQSTPDLQVKTNSRSNSQTSSDRNSRYQTMQVQLQLQSQPQPSVQHPQQPPPPHSPPPQIPLSQEHLHVNFPTPPSFRQYHNLPFPNDQSTIPGTPPLSPPITNSAGYFTHPNSSRIKSSYDFGGGYLNGGGGGSVNGLGNTNTNTNYLNSSSTNLNESAQRSSDLANWAPSRATPAQQSSNIANLPDWRIIEGDRKAQTSLPTSLVQADLDYSMRHLLSENVFEELIRDPLGRHRFREYLEQSSSPSTYKLDYWTDVDVFERIVGQIRAGSQALHDLYIAPSSNTKVDMPPNHSEMVFHRLRYLNELDSGLLHSQTNLLHSLYEIDFQNFIRHKLIERSKVRLGKENLNDLERNGLGDSFVLTNPRLRDHPIVMSSLGFTKVSGFDRTTIIGRNCRFLQGPGTAPASVQRIRDALNNAEPITELLLNYRRDGTPFFCLVNIIPLRDTKGQVAYFIGGQVNVTGILSSKKNLSFLVGGSAPYISNEAVSNTAVAFSPTMQRYNNHERQPESMSRVGAGSIAAGSFEDQSTKEAFNGARAFDHFQPEPEKSGNILSRLFNSSQAKKDKRAQDKSAQRLPGAENMLGKEAQPIEKQMEFFNHTYNKLMIVKREKREIVFVTKELLGYLGLPTETIKQCTDSQLNHQDLIQLLTCGSEHRLESKRIKTALKQAFKEGIPLSVTCGIKCRSKFSLRGNSSNTDIRFGVLHATPLEDRDGGVYVRNFIHRVLFLSRKLLLMREDGYEGSVSEMSIYTLAYLHFHSVYKNTHRMLHLPDRIQSAERSKTVAMDTSGSSTTPNPKPTAFPPLQHRMTFHRTKGSLLRPPPSQKVDIDRCSDIGQLQEIIHRFDRLSTKKLLPVETLAAKREHAQRRISELEKRDEEKVHEGISNMSLKSATEKPVDSSVFMSTHDSLALQKEEVTRQESARMMSEVVHSSRKAQDEAYAQFVSDSDDSEDSQDDDNWLLPSFSRRRADAHSAHDEQDEQLEQINNLDINEDELTNAHVDAAGSLLERGDT</sequence>
<evidence type="ECO:0000256" key="3">
    <source>
        <dbReference type="ARBA" id="ARBA00022991"/>
    </source>
</evidence>
<feature type="compositionally biased region" description="Polar residues" evidence="4">
    <location>
        <begin position="831"/>
        <end position="840"/>
    </location>
</feature>
<feature type="compositionally biased region" description="Polar residues" evidence="4">
    <location>
        <begin position="40"/>
        <end position="75"/>
    </location>
</feature>
<feature type="region of interest" description="Disordered" evidence="4">
    <location>
        <begin position="17"/>
        <end position="156"/>
    </location>
</feature>
<reference evidence="7 8" key="1">
    <citation type="submission" date="2019-03" db="EMBL/GenBank/DDBJ databases">
        <title>Sequencing 23 genomes of Wallemia ichthyophaga.</title>
        <authorList>
            <person name="Gostincar C."/>
        </authorList>
    </citation>
    <scope>NUCLEOTIDE SEQUENCE [LARGE SCALE GENOMIC DNA]</scope>
    <source>
        <strain evidence="7 8">EXF-8621</strain>
    </source>
</reference>
<feature type="region of interest" description="Disordered" evidence="4">
    <location>
        <begin position="606"/>
        <end position="625"/>
    </location>
</feature>
<accession>A0A4T0H552</accession>
<evidence type="ECO:0000313" key="7">
    <source>
        <dbReference type="EMBL" id="TIB10420.1"/>
    </source>
</evidence>
<dbReference type="InterPro" id="IPR036305">
    <property type="entry name" value="RGS_sf"/>
</dbReference>
<feature type="compositionally biased region" description="Basic and acidic residues" evidence="4">
    <location>
        <begin position="915"/>
        <end position="928"/>
    </location>
</feature>
<feature type="domain" description="PAC" evidence="5">
    <location>
        <begin position="466"/>
        <end position="519"/>
    </location>
</feature>
<evidence type="ECO:0000259" key="5">
    <source>
        <dbReference type="PROSITE" id="PS50113"/>
    </source>
</evidence>
<dbReference type="InterPro" id="IPR000700">
    <property type="entry name" value="PAS-assoc_C"/>
</dbReference>
<dbReference type="InterPro" id="IPR035965">
    <property type="entry name" value="PAS-like_dom_sf"/>
</dbReference>